<protein>
    <recommendedName>
        <fullName evidence="2">Nucleoside 2-deoxyribosyltransferase</fullName>
    </recommendedName>
</protein>
<evidence type="ECO:0000313" key="1">
    <source>
        <dbReference type="EMBL" id="KKM20325.1"/>
    </source>
</evidence>
<proteinExistence type="predicted"/>
<sequence length="167" mass="18599">MSKPIVYACGPMAGLTWEQMNAWRDRAREALPEVELLSPTRGKDWIRQESKPLHGGAYPRLFGSQNAIIRRDYWDVTRSALILANFLHPATCPGEGCEEPIASIGSCFEIAWAYPLGTPVISIVPERSPMHHVFPRAGTLEMVEDEEAAFHVARVLLNLDDAHSVCC</sequence>
<name>A0A0F9KXY1_9ZZZZ</name>
<accession>A0A0F9KXY1</accession>
<organism evidence="1">
    <name type="scientific">marine sediment metagenome</name>
    <dbReference type="NCBI Taxonomy" id="412755"/>
    <lineage>
        <taxon>unclassified sequences</taxon>
        <taxon>metagenomes</taxon>
        <taxon>ecological metagenomes</taxon>
    </lineage>
</organism>
<gene>
    <name evidence="1" type="ORF">LCGC14_1646650</name>
</gene>
<reference evidence="1" key="1">
    <citation type="journal article" date="2015" name="Nature">
        <title>Complex archaea that bridge the gap between prokaryotes and eukaryotes.</title>
        <authorList>
            <person name="Spang A."/>
            <person name="Saw J.H."/>
            <person name="Jorgensen S.L."/>
            <person name="Zaremba-Niedzwiedzka K."/>
            <person name="Martijn J."/>
            <person name="Lind A.E."/>
            <person name="van Eijk R."/>
            <person name="Schleper C."/>
            <person name="Guy L."/>
            <person name="Ettema T.J."/>
        </authorList>
    </citation>
    <scope>NUCLEOTIDE SEQUENCE</scope>
</reference>
<comment type="caution">
    <text evidence="1">The sequence shown here is derived from an EMBL/GenBank/DDBJ whole genome shotgun (WGS) entry which is preliminary data.</text>
</comment>
<dbReference type="EMBL" id="LAZR01013791">
    <property type="protein sequence ID" value="KKM20325.1"/>
    <property type="molecule type" value="Genomic_DNA"/>
</dbReference>
<dbReference type="Gene3D" id="3.40.50.450">
    <property type="match status" value="1"/>
</dbReference>
<dbReference type="AlphaFoldDB" id="A0A0F9KXY1"/>
<evidence type="ECO:0008006" key="2">
    <source>
        <dbReference type="Google" id="ProtNLM"/>
    </source>
</evidence>